<protein>
    <recommendedName>
        <fullName evidence="3">Beta-barrel porin-2, OmpL-like. bbp2</fullName>
    </recommendedName>
</protein>
<keyword evidence="2" id="KW-1185">Reference proteome</keyword>
<name>A0A1M6BUD7_9FLAO</name>
<sequence>MMWLHKTKTLLGFLTLSSSVIYAQKDSIENRQFVNEELLKRIEELENKQNPKKTSVVDFYGFIRTDFSYDSRQVAYTREYLMNLYPLDEKLDANGDDINASGGSNFLAIGTRLGARVSGPEIWGAKSYALAEADFVGNTEINRASGGSGTIGMLRLRQAHFTLAWQKTSLNVGQSWYPAVIPEVMPSVADFNAGVMFTPFGWGTQIRVNHQFNTNITASITAYKDREFPTATAGGAYTNSASLNSSIPIFNAQIQFKNEHIITGIGGEYQSLKPVTESNNLKSSNKVNAGAGYAYFRYSDSKFIGKFYGMHGGNLHHYVMNSGFGGYLSDDGTEAYKPVRTTSLWTDFSAGNAKITPGIFFGYTKNHGAGGDISNLYMRGGDARRVLDNVWRASGRVEFKQNKFNLAPEVEYTAAKWADTDSNGAAGGNGKSVGSLRILARAIYSF</sequence>
<dbReference type="EMBL" id="FQYI01000002">
    <property type="protein sequence ID" value="SHI52366.1"/>
    <property type="molecule type" value="Genomic_DNA"/>
</dbReference>
<evidence type="ECO:0000313" key="1">
    <source>
        <dbReference type="EMBL" id="SHI52366.1"/>
    </source>
</evidence>
<dbReference type="InterPro" id="IPR045748">
    <property type="entry name" value="DcaP"/>
</dbReference>
<reference evidence="1 2" key="1">
    <citation type="submission" date="2016-11" db="EMBL/GenBank/DDBJ databases">
        <authorList>
            <person name="Jaros S."/>
            <person name="Januszkiewicz K."/>
            <person name="Wedrychowicz H."/>
        </authorList>
    </citation>
    <scope>NUCLEOTIDE SEQUENCE [LARGE SCALE GENOMIC DNA]</scope>
    <source>
        <strain evidence="1 2">DSM 25479</strain>
    </source>
</reference>
<accession>A0A1M6BUD7</accession>
<dbReference type="RefSeq" id="WP_143154019.1">
    <property type="nucleotide sequence ID" value="NZ_FQYI01000002.1"/>
</dbReference>
<organism evidence="1 2">
    <name type="scientific">Cruoricaptor ignavus</name>
    <dbReference type="NCBI Taxonomy" id="1118202"/>
    <lineage>
        <taxon>Bacteria</taxon>
        <taxon>Pseudomonadati</taxon>
        <taxon>Bacteroidota</taxon>
        <taxon>Flavobacteriia</taxon>
        <taxon>Flavobacteriales</taxon>
        <taxon>Weeksellaceae</taxon>
        <taxon>Cruoricaptor</taxon>
    </lineage>
</organism>
<evidence type="ECO:0008006" key="3">
    <source>
        <dbReference type="Google" id="ProtNLM"/>
    </source>
</evidence>
<proteinExistence type="predicted"/>
<dbReference type="AlphaFoldDB" id="A0A1M6BUD7"/>
<dbReference type="OrthoDB" id="9802177at2"/>
<dbReference type="STRING" id="1118202.SAMN05443429_102126"/>
<evidence type="ECO:0000313" key="2">
    <source>
        <dbReference type="Proteomes" id="UP000184335"/>
    </source>
</evidence>
<dbReference type="Pfam" id="PF19577">
    <property type="entry name" value="DcaP"/>
    <property type="match status" value="1"/>
</dbReference>
<gene>
    <name evidence="1" type="ORF">SAMN05443429_102126</name>
</gene>
<dbReference type="Proteomes" id="UP000184335">
    <property type="component" value="Unassembled WGS sequence"/>
</dbReference>